<dbReference type="Proteomes" id="UP000799428">
    <property type="component" value="Unassembled WGS sequence"/>
</dbReference>
<proteinExistence type="predicted"/>
<dbReference type="AlphaFoldDB" id="A0A6G1JUK6"/>
<reference evidence="1" key="1">
    <citation type="journal article" date="2020" name="Stud. Mycol.">
        <title>101 Dothideomycetes genomes: a test case for predicting lifestyles and emergence of pathogens.</title>
        <authorList>
            <person name="Haridas S."/>
            <person name="Albert R."/>
            <person name="Binder M."/>
            <person name="Bloem J."/>
            <person name="Labutti K."/>
            <person name="Salamov A."/>
            <person name="Andreopoulos B."/>
            <person name="Baker S."/>
            <person name="Barry K."/>
            <person name="Bills G."/>
            <person name="Bluhm B."/>
            <person name="Cannon C."/>
            <person name="Castanera R."/>
            <person name="Culley D."/>
            <person name="Daum C."/>
            <person name="Ezra D."/>
            <person name="Gonzalez J."/>
            <person name="Henrissat B."/>
            <person name="Kuo A."/>
            <person name="Liang C."/>
            <person name="Lipzen A."/>
            <person name="Lutzoni F."/>
            <person name="Magnuson J."/>
            <person name="Mondo S."/>
            <person name="Nolan M."/>
            <person name="Ohm R."/>
            <person name="Pangilinan J."/>
            <person name="Park H.-J."/>
            <person name="Ramirez L."/>
            <person name="Alfaro M."/>
            <person name="Sun H."/>
            <person name="Tritt A."/>
            <person name="Yoshinaga Y."/>
            <person name="Zwiers L.-H."/>
            <person name="Turgeon B."/>
            <person name="Goodwin S."/>
            <person name="Spatafora J."/>
            <person name="Crous P."/>
            <person name="Grigoriev I."/>
        </authorList>
    </citation>
    <scope>NUCLEOTIDE SEQUENCE</scope>
    <source>
        <strain evidence="1">CBS 279.74</strain>
    </source>
</reference>
<sequence>MSFRGVPWNRRPISIQVSVTARSNLTDDVNNLNFYSSKHPDSGLQMDYDFSNKSGLGTAVQVAIAFGAIPRVLDLLRLQTDILDIVFRYNRPDRTRATSLSVATDGSTMFGHLVAVQHFAVYKFNERTWRYWVVGFSTDLVSTSHFSCSK</sequence>
<evidence type="ECO:0000313" key="1">
    <source>
        <dbReference type="EMBL" id="KAF2704289.1"/>
    </source>
</evidence>
<name>A0A6G1JUK6_9PLEO</name>
<evidence type="ECO:0000313" key="2">
    <source>
        <dbReference type="Proteomes" id="UP000799428"/>
    </source>
</evidence>
<gene>
    <name evidence="1" type="ORF">K504DRAFT_462858</name>
</gene>
<protein>
    <submittedName>
        <fullName evidence="1">Uncharacterized protein</fullName>
    </submittedName>
</protein>
<organism evidence="1 2">
    <name type="scientific">Pleomassaria siparia CBS 279.74</name>
    <dbReference type="NCBI Taxonomy" id="1314801"/>
    <lineage>
        <taxon>Eukaryota</taxon>
        <taxon>Fungi</taxon>
        <taxon>Dikarya</taxon>
        <taxon>Ascomycota</taxon>
        <taxon>Pezizomycotina</taxon>
        <taxon>Dothideomycetes</taxon>
        <taxon>Pleosporomycetidae</taxon>
        <taxon>Pleosporales</taxon>
        <taxon>Pleomassariaceae</taxon>
        <taxon>Pleomassaria</taxon>
    </lineage>
</organism>
<keyword evidence="2" id="KW-1185">Reference proteome</keyword>
<accession>A0A6G1JUK6</accession>
<dbReference type="EMBL" id="MU005783">
    <property type="protein sequence ID" value="KAF2704289.1"/>
    <property type="molecule type" value="Genomic_DNA"/>
</dbReference>